<comment type="subcellular location">
    <subcellularLocation>
        <location evidence="1">Cell membrane</location>
        <topology evidence="1">Single-pass type I membrane protein</topology>
    </subcellularLocation>
</comment>
<evidence type="ECO:0000256" key="3">
    <source>
        <dbReference type="ARBA" id="ARBA00022553"/>
    </source>
</evidence>
<dbReference type="Ensembl" id="ENSNMLT00000010744.1">
    <property type="protein sequence ID" value="ENSNMLP00000009499.1"/>
    <property type="gene ID" value="ENSNMLG00000006606.1"/>
</dbReference>
<organism evidence="8 9">
    <name type="scientific">Neogobius melanostomus</name>
    <name type="common">round goby</name>
    <dbReference type="NCBI Taxonomy" id="47308"/>
    <lineage>
        <taxon>Eukaryota</taxon>
        <taxon>Metazoa</taxon>
        <taxon>Chordata</taxon>
        <taxon>Craniata</taxon>
        <taxon>Vertebrata</taxon>
        <taxon>Euteleostomi</taxon>
        <taxon>Actinopterygii</taxon>
        <taxon>Neopterygii</taxon>
        <taxon>Teleostei</taxon>
        <taxon>Neoteleostei</taxon>
        <taxon>Acanthomorphata</taxon>
        <taxon>Gobiaria</taxon>
        <taxon>Gobiiformes</taxon>
        <taxon>Gobioidei</taxon>
        <taxon>Gobiidae</taxon>
        <taxon>Benthophilinae</taxon>
        <taxon>Neogobiini</taxon>
        <taxon>Neogobius</taxon>
    </lineage>
</organism>
<evidence type="ECO:0000256" key="7">
    <source>
        <dbReference type="SAM" id="Phobius"/>
    </source>
</evidence>
<evidence type="ECO:0000313" key="9">
    <source>
        <dbReference type="Proteomes" id="UP000694523"/>
    </source>
</evidence>
<feature type="transmembrane region" description="Helical" evidence="7">
    <location>
        <begin position="20"/>
        <end position="39"/>
    </location>
</feature>
<name>A0A8C6SQ62_9GOBI</name>
<dbReference type="GO" id="GO:0002376">
    <property type="term" value="P:immune system process"/>
    <property type="evidence" value="ECO:0007669"/>
    <property type="project" value="UniProtKB-KW"/>
</dbReference>
<sequence>MGTFLFLFSSFYLVYNPKLCFILDGFLGLYGLFITAMFVREKVQSSGPGSYRNPIRVRLPRRQRKESTRSLFLPETGAPMDQADRKTRAKQEVRSREKRRSGVFQNKICALTTYLVSFTTCTRV</sequence>
<feature type="region of interest" description="Disordered" evidence="6">
    <location>
        <begin position="61"/>
        <end position="100"/>
    </location>
</feature>
<keyword evidence="7" id="KW-1133">Transmembrane helix</keyword>
<evidence type="ECO:0000256" key="4">
    <source>
        <dbReference type="ARBA" id="ARBA00022859"/>
    </source>
</evidence>
<accession>A0A8C6SQ62</accession>
<reference evidence="8" key="2">
    <citation type="submission" date="2025-09" db="UniProtKB">
        <authorList>
            <consortium name="Ensembl"/>
        </authorList>
    </citation>
    <scope>IDENTIFICATION</scope>
</reference>
<proteinExistence type="predicted"/>
<evidence type="ECO:0000256" key="1">
    <source>
        <dbReference type="ARBA" id="ARBA00004251"/>
    </source>
</evidence>
<keyword evidence="3" id="KW-0597">Phosphoprotein</keyword>
<keyword evidence="9" id="KW-1185">Reference proteome</keyword>
<evidence type="ECO:0008006" key="10">
    <source>
        <dbReference type="Google" id="ProtNLM"/>
    </source>
</evidence>
<reference evidence="8" key="1">
    <citation type="submission" date="2025-08" db="UniProtKB">
        <authorList>
            <consortium name="Ensembl"/>
        </authorList>
    </citation>
    <scope>IDENTIFICATION</scope>
</reference>
<keyword evidence="5" id="KW-0675">Receptor</keyword>
<keyword evidence="7" id="KW-0472">Membrane</keyword>
<keyword evidence="2" id="KW-1003">Cell membrane</keyword>
<evidence type="ECO:0000313" key="8">
    <source>
        <dbReference type="Ensembl" id="ENSNMLP00000009499.1"/>
    </source>
</evidence>
<dbReference type="InterPro" id="IPR021663">
    <property type="entry name" value="CD3_zeta/IgE_Fc_rcpt_gamma"/>
</dbReference>
<dbReference type="Proteomes" id="UP000694523">
    <property type="component" value="Unplaced"/>
</dbReference>
<dbReference type="GO" id="GO:0098797">
    <property type="term" value="C:plasma membrane protein complex"/>
    <property type="evidence" value="ECO:0007669"/>
    <property type="project" value="UniProtKB-ARBA"/>
</dbReference>
<keyword evidence="7" id="KW-0812">Transmembrane</keyword>
<evidence type="ECO:0000256" key="5">
    <source>
        <dbReference type="ARBA" id="ARBA00023170"/>
    </source>
</evidence>
<evidence type="ECO:0000256" key="2">
    <source>
        <dbReference type="ARBA" id="ARBA00022475"/>
    </source>
</evidence>
<feature type="compositionally biased region" description="Basic and acidic residues" evidence="6">
    <location>
        <begin position="82"/>
        <end position="95"/>
    </location>
</feature>
<dbReference type="Pfam" id="PF11628">
    <property type="entry name" value="TCR_zetazeta"/>
    <property type="match status" value="1"/>
</dbReference>
<dbReference type="AlphaFoldDB" id="A0A8C6SQ62"/>
<keyword evidence="4" id="KW-0391">Immunity</keyword>
<evidence type="ECO:0000256" key="6">
    <source>
        <dbReference type="SAM" id="MobiDB-lite"/>
    </source>
</evidence>
<protein>
    <recommendedName>
        <fullName evidence="10">T-cell surface glycoprotein CD3 zeta chain</fullName>
    </recommendedName>
</protein>